<reference evidence="2 3" key="1">
    <citation type="journal article" date="2023" name="Nat. Commun.">
        <title>Origin of minicircular mitochondrial genomes in red algae.</title>
        <authorList>
            <person name="Lee Y."/>
            <person name="Cho C.H."/>
            <person name="Lee Y.M."/>
            <person name="Park S.I."/>
            <person name="Yang J.H."/>
            <person name="West J.A."/>
            <person name="Bhattacharya D."/>
            <person name="Yoon H.S."/>
        </authorList>
    </citation>
    <scope>NUCLEOTIDE SEQUENCE [LARGE SCALE GENOMIC DNA]</scope>
    <source>
        <strain evidence="2 3">CCMP1338</strain>
        <tissue evidence="2">Whole cell</tissue>
    </source>
</reference>
<comment type="caution">
    <text evidence="2">The sequence shown here is derived from an EMBL/GenBank/DDBJ whole genome shotgun (WGS) entry which is preliminary data.</text>
</comment>
<dbReference type="SUPFAM" id="SSF52540">
    <property type="entry name" value="P-loop containing nucleoside triphosphate hydrolases"/>
    <property type="match status" value="1"/>
</dbReference>
<proteinExistence type="predicted"/>
<dbReference type="EMBL" id="JAMWBK010000003">
    <property type="protein sequence ID" value="KAJ8906995.1"/>
    <property type="molecule type" value="Genomic_DNA"/>
</dbReference>
<evidence type="ECO:0000313" key="3">
    <source>
        <dbReference type="Proteomes" id="UP001157974"/>
    </source>
</evidence>
<feature type="transmembrane region" description="Helical" evidence="1">
    <location>
        <begin position="7"/>
        <end position="26"/>
    </location>
</feature>
<name>A0AAV8UWL5_9RHOD</name>
<sequence>MARVTSDWLRFFAGFFLGIALTSLFLTPRLKSFPPILNNSHFRVYDSGFPKEFSCEDDGDAHDEKPPLVLVMGLPRTGSTIVYNMIRKALEADNPNTLSGYVSDLVSTAKTFSTDDSASAALALKSMGVPLVVKLHLMPHIYQMFGSVQRAPSELGIDKIICTSRDVRMQVLSNIRMGWSSMVYEENLLEENFCLEEFQNTRLLSPSDLKDPKTWVLQARAQIRCLDKIKDWAGRDGIQWIRTEDIPHKFADAQGRAWLKQELEPLPGTRQRSESELEILATLLDGIKPLQCSSTVAVNPSTHMHRGHIRTSAALQEYERAGIDAIEADPDCSTWLSQHGYT</sequence>
<protein>
    <recommendedName>
        <fullName evidence="4">Protein-tyrosine sulfotransferase</fullName>
    </recommendedName>
</protein>
<keyword evidence="1" id="KW-0812">Transmembrane</keyword>
<accession>A0AAV8UWL5</accession>
<keyword evidence="1" id="KW-0472">Membrane</keyword>
<organism evidence="2 3">
    <name type="scientific">Rhodosorus marinus</name>
    <dbReference type="NCBI Taxonomy" id="101924"/>
    <lineage>
        <taxon>Eukaryota</taxon>
        <taxon>Rhodophyta</taxon>
        <taxon>Stylonematophyceae</taxon>
        <taxon>Stylonematales</taxon>
        <taxon>Stylonemataceae</taxon>
        <taxon>Rhodosorus</taxon>
    </lineage>
</organism>
<dbReference type="Gene3D" id="3.40.50.300">
    <property type="entry name" value="P-loop containing nucleotide triphosphate hydrolases"/>
    <property type="match status" value="1"/>
</dbReference>
<evidence type="ECO:0000313" key="2">
    <source>
        <dbReference type="EMBL" id="KAJ8906995.1"/>
    </source>
</evidence>
<evidence type="ECO:0008006" key="4">
    <source>
        <dbReference type="Google" id="ProtNLM"/>
    </source>
</evidence>
<keyword evidence="1" id="KW-1133">Transmembrane helix</keyword>
<gene>
    <name evidence="2" type="ORF">NDN08_003478</name>
</gene>
<dbReference type="InterPro" id="IPR027417">
    <property type="entry name" value="P-loop_NTPase"/>
</dbReference>
<evidence type="ECO:0000256" key="1">
    <source>
        <dbReference type="SAM" id="Phobius"/>
    </source>
</evidence>
<dbReference type="Proteomes" id="UP001157974">
    <property type="component" value="Unassembled WGS sequence"/>
</dbReference>
<keyword evidence="3" id="KW-1185">Reference proteome</keyword>
<dbReference type="AlphaFoldDB" id="A0AAV8UWL5"/>